<feature type="non-terminal residue" evidence="1">
    <location>
        <position position="1"/>
    </location>
</feature>
<sequence>ADELYSVMTEHCGWRQPGDAEFADRIMVEVGKSLRGLEVDSASYPMVLCARSVLAPYAAGAVATS</sequence>
<reference evidence="1" key="1">
    <citation type="submission" date="2022-07" db="EMBL/GenBank/DDBJ databases">
        <title>Phylogenomic reconstructions and comparative analyses of Kickxellomycotina fungi.</title>
        <authorList>
            <person name="Reynolds N.K."/>
            <person name="Stajich J.E."/>
            <person name="Barry K."/>
            <person name="Grigoriev I.V."/>
            <person name="Crous P."/>
            <person name="Smith M.E."/>
        </authorList>
    </citation>
    <scope>NUCLEOTIDE SEQUENCE</scope>
    <source>
        <strain evidence="1">CBS 190363</strain>
    </source>
</reference>
<keyword evidence="2" id="KW-1185">Reference proteome</keyword>
<protein>
    <submittedName>
        <fullName evidence="1">Uncharacterized protein</fullName>
    </submittedName>
</protein>
<dbReference type="Proteomes" id="UP001139981">
    <property type="component" value="Unassembled WGS sequence"/>
</dbReference>
<organism evidence="1 2">
    <name type="scientific">Coemansia aciculifera</name>
    <dbReference type="NCBI Taxonomy" id="417176"/>
    <lineage>
        <taxon>Eukaryota</taxon>
        <taxon>Fungi</taxon>
        <taxon>Fungi incertae sedis</taxon>
        <taxon>Zoopagomycota</taxon>
        <taxon>Kickxellomycotina</taxon>
        <taxon>Kickxellomycetes</taxon>
        <taxon>Kickxellales</taxon>
        <taxon>Kickxellaceae</taxon>
        <taxon>Coemansia</taxon>
    </lineage>
</organism>
<name>A0ACC1M1D1_9FUNG</name>
<dbReference type="EMBL" id="JANBVB010000896">
    <property type="protein sequence ID" value="KAJ2891789.1"/>
    <property type="molecule type" value="Genomic_DNA"/>
</dbReference>
<evidence type="ECO:0000313" key="1">
    <source>
        <dbReference type="EMBL" id="KAJ2891789.1"/>
    </source>
</evidence>
<evidence type="ECO:0000313" key="2">
    <source>
        <dbReference type="Proteomes" id="UP001139981"/>
    </source>
</evidence>
<gene>
    <name evidence="1" type="ORF">IWW38_003473</name>
</gene>
<proteinExistence type="predicted"/>
<comment type="caution">
    <text evidence="1">The sequence shown here is derived from an EMBL/GenBank/DDBJ whole genome shotgun (WGS) entry which is preliminary data.</text>
</comment>
<accession>A0ACC1M1D1</accession>